<organism evidence="1 2">
    <name type="scientific">Palleniella muris</name>
    <dbReference type="NCBI Taxonomy" id="3038145"/>
    <lineage>
        <taxon>Bacteria</taxon>
        <taxon>Pseudomonadati</taxon>
        <taxon>Bacteroidota</taxon>
        <taxon>Bacteroidia</taxon>
        <taxon>Bacteroidales</taxon>
        <taxon>Prevotellaceae</taxon>
        <taxon>Palleniella</taxon>
    </lineage>
</organism>
<sequence length="261" mass="30324">MEKWGRVGRYENVAEPFHCDVGHSLFMGHLGNHLLNAADFHSSDRGFGMKFLNTVNKTWVLSRLVIEMTDMPKQYEHFFVETWVESAMRYFTNRNFRIESHDGRSIGYGRSIWALIDTETRQPCNLMDIRDGEIACWVDADKECPIAKPGRVKMSKDVPMVAEIAAKYSDIDVNGHVNSVKYIEHVLDLFPLDFYQDKFLSRFEIAYVAESHAGDTLRFYKEQMSENEYEVRITKAVYDDENNASETECVRSSVKFIEKNK</sequence>
<gene>
    <name evidence="1" type="ORF">E5358_11445</name>
</gene>
<keyword evidence="2" id="KW-1185">Reference proteome</keyword>
<dbReference type="Proteomes" id="UP000308886">
    <property type="component" value="Unassembled WGS sequence"/>
</dbReference>
<reference evidence="1" key="1">
    <citation type="submission" date="2019-04" db="EMBL/GenBank/DDBJ databases">
        <title>Microbes associate with the intestines of laboratory mice.</title>
        <authorList>
            <person name="Navarre W."/>
            <person name="Wong E."/>
            <person name="Huang K."/>
            <person name="Tropini C."/>
            <person name="Ng K."/>
            <person name="Yu B."/>
        </authorList>
    </citation>
    <scope>NUCLEOTIDE SEQUENCE</scope>
    <source>
        <strain evidence="1">NM73_A23</strain>
    </source>
</reference>
<accession>A0AC61QPD8</accession>
<proteinExistence type="predicted"/>
<name>A0AC61QPD8_9BACT</name>
<dbReference type="EMBL" id="SRZC01000020">
    <property type="protein sequence ID" value="TGX81021.1"/>
    <property type="molecule type" value="Genomic_DNA"/>
</dbReference>
<comment type="caution">
    <text evidence="1">The sequence shown here is derived from an EMBL/GenBank/DDBJ whole genome shotgun (WGS) entry which is preliminary data.</text>
</comment>
<protein>
    <submittedName>
        <fullName evidence="1">Acyl-[acyl-carrier-protein] thioesterase</fullName>
    </submittedName>
</protein>
<evidence type="ECO:0000313" key="2">
    <source>
        <dbReference type="Proteomes" id="UP000308886"/>
    </source>
</evidence>
<evidence type="ECO:0000313" key="1">
    <source>
        <dbReference type="EMBL" id="TGX81021.1"/>
    </source>
</evidence>